<feature type="domain" description="Big-1" evidence="2">
    <location>
        <begin position="1510"/>
        <end position="1593"/>
    </location>
</feature>
<organism evidence="3 4">
    <name type="scientific">Methanobrevibacter millerae</name>
    <dbReference type="NCBI Taxonomy" id="230361"/>
    <lineage>
        <taxon>Archaea</taxon>
        <taxon>Methanobacteriati</taxon>
        <taxon>Methanobacteriota</taxon>
        <taxon>Methanomada group</taxon>
        <taxon>Methanobacteria</taxon>
        <taxon>Methanobacteriales</taxon>
        <taxon>Methanobacteriaceae</taxon>
        <taxon>Methanobrevibacter</taxon>
    </lineage>
</organism>
<sequence length="2740" mass="293516">MKNKYKFISILFIVFFLSLSFVSASDFDNETMSAENNDIISANPNSLTFKDLQQTINDAGEGAVIVLNESYTNDESNPYSLTIKNSLTLDGNGKTLDGNYVGTILYINADNVTLKNLNFINGKAANSGAISWAGNYGTINNCTFENNVATQYISGAIYWTGDYGTIIDSKFSANTAPSSGGAIRIDGNNFQIANNNFENNRAYNIGGGMLIIGNDNAITGNDFISNYANSSGGGFRIEGNRSIITGNYFYNNVAEVNLGGGMISLGNHTYIYNNAFSNNRAGRDGGAIDLEGYVFTEDYSIPGINNTVINNRFYLNKATYGGAISIYCKETQIIGNEFYENYASELGGALRWAGGDSAVSADIINNTFGSNSADVSGGAMFVAANKATISGNTFRSHVATNKNEQTGGSGGTITTHGSDTVIINNEFIDSTAARSGGAIYAEGKNAIISNNKFQNTIAPTTGGAIYMEGDYANIINNEFDKTEITKDNAGAIRLIGNNAKISENTIKNTKAKGSGGAMYIDGNSNTISKNTIDNATANDQSGGAITINGNNNKITENSFTNTKSNRIGGAIYSNGNDTIISKNTFDSNEVLNGNGGALYLIGNKASIDDNEFKNGKGKYGGAIYLSGSNAQITNNNFTKNTAATSGGAISIEGTSTIKNNEFIENTATSNLGGAISSNGDKSTMSDNSFKYNFAEKGGAAIYTKGSDVTATNNIFINNNGSNAVGGSLKWEGANAKITKNTFRGNTARTGTAMYGSGNSPTITENKLINSKSGDNSIRWDGENQNINNNIYETVDPTVKLTMNDVTITYGDSGKLTATLVDGSSKAISGVPITINLNNEDYASTSDSKGQVTLDLGGVDANTYTATATFTGNAEHDMASTTSTVKINKAATKTELNLVKELHTLEDIIITAKVNVTEGNVTFSIGTDSRTREVVDGTATLRIPMGFLAGEYTVTAQYNEGTNYLGSSASDKFTVLITPTSINTTDITINVGEKGEVVFTLLDYNNTPLEYWDIQIYSIYGNLNLSTDEEGKVYVVVENLDVGTCEIKAVFPGYDRLLLNSTATATVTVKSSIESEDLTADYGDVTYSAKFFDSQGNPLAKGEYVSFAIDNDAYRTQVGENGVATIDINKNAGNYTIIITNTVTGERKENKLKINPVATVTTLTGAQNVTAGTQVTLIAEVNATEGLVIFNVNGQNTTVNLTDGKATMNLTDLTKGNYTVTATYNDPNGNYITSSASASFEVTKTATVLTANDLTLYLGGEGILTITLTDSSSKALVRKDIKIIHSVIVDTQATDGNGQVNMTIFANAIDTYAIYAYYEGDDEYEPSNTTATVTVKSTIEADDLTADYNNATFTARFVDVNGVPLPKDTPVVFTIGDDTYNVNVDSNGVATLTIDKDHGEYTITSVNTVTQETEDNNITINQVATETILSGISDIEIGNNLTAVASVNATEGSVIFSINGAETVVNLTRGEATLELNDLEEGPYTVTATYVDEKENYLTSNASTSFKVTKKIAVLTADNVTAYFASDNNFTVTLTDSKSKGIAGKEITIYTDFGNITNTTDENGQIILPIYATVVGAFEVNITFEGDDEYEAANTTATITILNTIEADNVTADYNNTIFTARFLDSEGNPLPKGTNVSFLIENDYYTVNVTENGIATLTIDKNHGTYTITSGNPITGETKENTITISQVETEIILSGIKDIYVGDNLTIVASVNTTEGIVVFNVNGQESAVNLTRGEATLELNDLSEGPYTVTATYKDADDNYLTSSANATFKVSKKETVLTAENITIYFAGSKNLTVTLIDSESKGIARKEIKICTAFENITNTTDENGQIILPINSYTVGVFEVNMTFEGDDEYKPSNTTITITAKTTIESDNLTADYNNATFTARFLDTEGNPLAKGTNVSFYIENYEYPTNIGENGIATLTIDKNHGTYTVLIINDVTSEYTKNTITINQVATETTLTGAKDVNVKDNLTFIAEVNATEGSVIFNINGDETTVNLTEGKATLEYAVPKEGTYTVTVTYKDANENYLESSANATFEATKKATVLTAENVTMYYGAIKNLTITLTDSKSKGIAGKEINFTTSSGNATDFTDEKGQITKEVYGFEVGIFEVFLSFAGDDEYEASNTTITVTILTTLEAEDVIADYNNATFTARFLDTEGNPRAKGTNVSFFIENEVFTALVGDDGVATAVIDVDHGTYTIRSYNRASGQIVKNNITINQVATETKLDGIADLNAGDNLTITARVNATEGAVTFKVNEEEFTVNLTDGKATLDLIRIPEGSYTVTTTYKDAKDNYLESSANATFKVTKKDNAITVETNNITEDEDAVFNVTATAPNGKVTLTINNKTYTENLTDGKATFTVSNLTAGDYPFKVTFEDDFYYASNSTEGIINVKSDNLVISAPDLTKYFGSPDRFLVTVTDKDGNPLENIAIQIVLNGKAYNRTTNASGIAGMNINLGSGNYTAEVIYAGDAEHKSVNVTSKITVLATVFGDDVTKIQKGPEPYYATFLDSKGNYLPDGTTVQFNINGVLYDRKVSGNLGVARLNLNLEAGTYVITAMNPITGENAANNITIKPRLVNNSDVTKFYRNGTQYYVTVLGDDGKPIGADVTVKFNINGVFYERKTNASGVARLNLNLEPGKYIITAEYNGCRVSNDITVLPVLSAKDIDMRYKDGTKFKATLVNGTGAPYPGETVTFNINGVFYDRVTDKDGIAALNINLMPGKYIITSSYNGANIANTVTIKP</sequence>
<dbReference type="SMART" id="SM00634">
    <property type="entry name" value="BID_1"/>
    <property type="match status" value="3"/>
</dbReference>
<proteinExistence type="inferred from homology"/>
<feature type="domain" description="Big-1" evidence="2">
    <location>
        <begin position="2564"/>
        <end position="2654"/>
    </location>
</feature>
<dbReference type="SMART" id="SM00710">
    <property type="entry name" value="PbH1"/>
    <property type="match status" value="18"/>
</dbReference>
<evidence type="ECO:0000256" key="1">
    <source>
        <dbReference type="ARBA" id="ARBA00010116"/>
    </source>
</evidence>
<evidence type="ECO:0000259" key="2">
    <source>
        <dbReference type="SMART" id="SM00634"/>
    </source>
</evidence>
<protein>
    <submittedName>
        <fullName evidence="3">Polymorphic outer membrane protein repeat-containing protein</fullName>
    </submittedName>
</protein>
<dbReference type="InterPro" id="IPR012334">
    <property type="entry name" value="Pectin_lyas_fold"/>
</dbReference>
<dbReference type="EMBL" id="FMXB01000013">
    <property type="protein sequence ID" value="SDA61672.1"/>
    <property type="molecule type" value="Genomic_DNA"/>
</dbReference>
<evidence type="ECO:0000313" key="3">
    <source>
        <dbReference type="EMBL" id="SDA61672.1"/>
    </source>
</evidence>
<dbReference type="InterPro" id="IPR013783">
    <property type="entry name" value="Ig-like_fold"/>
</dbReference>
<dbReference type="SUPFAM" id="SSF49373">
    <property type="entry name" value="Invasin/intimin cell-adhesion fragments"/>
    <property type="match status" value="2"/>
</dbReference>
<evidence type="ECO:0000313" key="4">
    <source>
        <dbReference type="Proteomes" id="UP000323439"/>
    </source>
</evidence>
<dbReference type="InterPro" id="IPR008964">
    <property type="entry name" value="Invasin/intimin_cell_adhesion"/>
</dbReference>
<reference evidence="3 4" key="1">
    <citation type="submission" date="2016-10" db="EMBL/GenBank/DDBJ databases">
        <authorList>
            <person name="Varghese N."/>
            <person name="Submissions S."/>
        </authorList>
    </citation>
    <scope>NUCLEOTIDE SEQUENCE [LARGE SCALE GENOMIC DNA]</scope>
    <source>
        <strain evidence="3 4">DSM 16643</strain>
    </source>
</reference>
<accession>A0A1G5WUK2</accession>
<dbReference type="InterPro" id="IPR039448">
    <property type="entry name" value="Beta_helix"/>
</dbReference>
<dbReference type="OrthoDB" id="78228at2157"/>
<dbReference type="Proteomes" id="UP000323439">
    <property type="component" value="Unassembled WGS sequence"/>
</dbReference>
<dbReference type="Gene3D" id="2.60.40.10">
    <property type="entry name" value="Immunoglobulins"/>
    <property type="match status" value="9"/>
</dbReference>
<feature type="domain" description="Big-1" evidence="2">
    <location>
        <begin position="796"/>
        <end position="879"/>
    </location>
</feature>
<dbReference type="RefSeq" id="WP_149732222.1">
    <property type="nucleotide sequence ID" value="NZ_FMXB01000013.1"/>
</dbReference>
<name>A0A1G5WUK2_9EURY</name>
<comment type="similarity">
    <text evidence="1">Belongs to the intimin/invasin family.</text>
</comment>
<dbReference type="Pfam" id="PF13229">
    <property type="entry name" value="Beta_helix"/>
    <property type="match status" value="1"/>
</dbReference>
<dbReference type="InterPro" id="IPR011050">
    <property type="entry name" value="Pectin_lyase_fold/virulence"/>
</dbReference>
<keyword evidence="4" id="KW-1185">Reference proteome</keyword>
<dbReference type="Gene3D" id="2.160.20.10">
    <property type="entry name" value="Single-stranded right-handed beta-helix, Pectin lyase-like"/>
    <property type="match status" value="3"/>
</dbReference>
<dbReference type="PANTHER" id="PTHR11319:SF35">
    <property type="entry name" value="OUTER MEMBRANE PROTEIN PMPC-RELATED"/>
    <property type="match status" value="1"/>
</dbReference>
<dbReference type="PANTHER" id="PTHR11319">
    <property type="entry name" value="G PROTEIN-COUPLED RECEPTOR-RELATED"/>
    <property type="match status" value="1"/>
</dbReference>
<dbReference type="InterPro" id="IPR006626">
    <property type="entry name" value="PbH1"/>
</dbReference>
<dbReference type="SUPFAM" id="SSF51126">
    <property type="entry name" value="Pectin lyase-like"/>
    <property type="match status" value="4"/>
</dbReference>
<dbReference type="InterPro" id="IPR003344">
    <property type="entry name" value="Big_1_dom"/>
</dbReference>
<gene>
    <name evidence="3" type="ORF">SAMN02910315_01695</name>
</gene>